<gene>
    <name evidence="9" type="ORF">HMPREF9726_02243</name>
</gene>
<dbReference type="Pfam" id="PF02308">
    <property type="entry name" value="MgtC"/>
    <property type="match status" value="1"/>
</dbReference>
<proteinExistence type="inferred from homology"/>
<dbReference type="PATRIC" id="fig|999432.5.peg.2330"/>
<dbReference type="AlphaFoldDB" id="A0A0E2E1L2"/>
<dbReference type="Proteomes" id="UP000011705">
    <property type="component" value="Chromosome"/>
</dbReference>
<evidence type="ECO:0000259" key="8">
    <source>
        <dbReference type="Pfam" id="PF02308"/>
    </source>
</evidence>
<feature type="transmembrane region" description="Helical" evidence="7">
    <location>
        <begin position="70"/>
        <end position="90"/>
    </location>
</feature>
<comment type="subcellular location">
    <subcellularLocation>
        <location evidence="1">Cell membrane</location>
        <topology evidence="1">Multi-pass membrane protein</topology>
    </subcellularLocation>
</comment>
<evidence type="ECO:0000256" key="5">
    <source>
        <dbReference type="ARBA" id="ARBA00022989"/>
    </source>
</evidence>
<dbReference type="HOGENOM" id="CLU_079292_0_0_12"/>
<organism evidence="9">
    <name type="scientific">Treponema denticola H-22</name>
    <dbReference type="NCBI Taxonomy" id="999432"/>
    <lineage>
        <taxon>Bacteria</taxon>
        <taxon>Pseudomonadati</taxon>
        <taxon>Spirochaetota</taxon>
        <taxon>Spirochaetia</taxon>
        <taxon>Spirochaetales</taxon>
        <taxon>Treponemataceae</taxon>
        <taxon>Treponema</taxon>
    </lineage>
</organism>
<dbReference type="RefSeq" id="WP_002672094.1">
    <property type="nucleotide sequence ID" value="NZ_CM001795.1"/>
</dbReference>
<evidence type="ECO:0000256" key="1">
    <source>
        <dbReference type="ARBA" id="ARBA00004651"/>
    </source>
</evidence>
<accession>A0A0E2E1L2</accession>
<evidence type="ECO:0000256" key="3">
    <source>
        <dbReference type="ARBA" id="ARBA00022475"/>
    </source>
</evidence>
<keyword evidence="4 7" id="KW-0812">Transmembrane</keyword>
<evidence type="ECO:0000256" key="4">
    <source>
        <dbReference type="ARBA" id="ARBA00022692"/>
    </source>
</evidence>
<dbReference type="PRINTS" id="PR01837">
    <property type="entry name" value="MGTCSAPBPROT"/>
</dbReference>
<evidence type="ECO:0000256" key="6">
    <source>
        <dbReference type="ARBA" id="ARBA00023136"/>
    </source>
</evidence>
<dbReference type="PANTHER" id="PTHR33778">
    <property type="entry name" value="PROTEIN MGTC"/>
    <property type="match status" value="1"/>
</dbReference>
<dbReference type="InterPro" id="IPR049177">
    <property type="entry name" value="MgtC_SapB_SrpB_YhiD_N"/>
</dbReference>
<comment type="caution">
    <text evidence="9">The sequence shown here is derived from an EMBL/GenBank/DDBJ whole genome shotgun (WGS) entry which is preliminary data.</text>
</comment>
<evidence type="ECO:0000313" key="9">
    <source>
        <dbReference type="EMBL" id="EMB30558.1"/>
    </source>
</evidence>
<feature type="transmembrane region" description="Helical" evidence="7">
    <location>
        <begin position="6"/>
        <end position="26"/>
    </location>
</feature>
<dbReference type="PANTHER" id="PTHR33778:SF1">
    <property type="entry name" value="MAGNESIUM TRANSPORTER YHID-RELATED"/>
    <property type="match status" value="1"/>
</dbReference>
<feature type="transmembrane region" description="Helical" evidence="7">
    <location>
        <begin position="102"/>
        <end position="134"/>
    </location>
</feature>
<feature type="transmembrane region" description="Helical" evidence="7">
    <location>
        <begin position="38"/>
        <end position="58"/>
    </location>
</feature>
<keyword evidence="5 7" id="KW-1133">Transmembrane helix</keyword>
<dbReference type="InterPro" id="IPR003416">
    <property type="entry name" value="MgtC/SapB/SrpB/YhiD_fam"/>
</dbReference>
<evidence type="ECO:0000256" key="2">
    <source>
        <dbReference type="ARBA" id="ARBA00009298"/>
    </source>
</evidence>
<dbReference type="GO" id="GO:0005886">
    <property type="term" value="C:plasma membrane"/>
    <property type="evidence" value="ECO:0007669"/>
    <property type="project" value="UniProtKB-SubCell"/>
</dbReference>
<name>A0A0E2E1L2_TREDN</name>
<keyword evidence="3" id="KW-1003">Cell membrane</keyword>
<evidence type="ECO:0000256" key="7">
    <source>
        <dbReference type="SAM" id="Phobius"/>
    </source>
</evidence>
<feature type="domain" description="MgtC/SapB/SrpB/YhiD N-terminal" evidence="8">
    <location>
        <begin position="15"/>
        <end position="138"/>
    </location>
</feature>
<dbReference type="EMBL" id="AGDV01000021">
    <property type="protein sequence ID" value="EMB30558.1"/>
    <property type="molecule type" value="Genomic_DNA"/>
</dbReference>
<protein>
    <recommendedName>
        <fullName evidence="8">MgtC/SapB/SrpB/YhiD N-terminal domain-containing protein</fullName>
    </recommendedName>
</protein>
<reference evidence="9" key="1">
    <citation type="submission" date="2012-01" db="EMBL/GenBank/DDBJ databases">
        <title>The Genome Sequence of Treponema denticola H-22.</title>
        <authorList>
            <consortium name="The Broad Institute Genome Sequencing Platform"/>
            <person name="Earl A."/>
            <person name="Ward D."/>
            <person name="Feldgarden M."/>
            <person name="Gevers D."/>
            <person name="Blanton J.M."/>
            <person name="Fenno C.J."/>
            <person name="Baranova O.V."/>
            <person name="Mathney J."/>
            <person name="Dewhirst F.E."/>
            <person name="Izard J."/>
            <person name="Young S.K."/>
            <person name="Zeng Q."/>
            <person name="Gargeya S."/>
            <person name="Fitzgerald M."/>
            <person name="Haas B."/>
            <person name="Abouelleil A."/>
            <person name="Alvarado L."/>
            <person name="Arachchi H.M."/>
            <person name="Berlin A."/>
            <person name="Chapman S.B."/>
            <person name="Gearin G."/>
            <person name="Goldberg J."/>
            <person name="Griggs A."/>
            <person name="Gujja S."/>
            <person name="Hansen M."/>
            <person name="Heiman D."/>
            <person name="Howarth C."/>
            <person name="Larimer J."/>
            <person name="Lui A."/>
            <person name="MacDonald P.J.P."/>
            <person name="McCowen C."/>
            <person name="Montmayeur A."/>
            <person name="Murphy C."/>
            <person name="Neiman D."/>
            <person name="Pearson M."/>
            <person name="Priest M."/>
            <person name="Roberts A."/>
            <person name="Saif S."/>
            <person name="Shea T."/>
            <person name="Sisk P."/>
            <person name="Stolte C."/>
            <person name="Sykes S."/>
            <person name="Wortman J."/>
            <person name="Nusbaum C."/>
            <person name="Birren B."/>
        </authorList>
    </citation>
    <scope>NUCLEOTIDE SEQUENCE [LARGE SCALE GENOMIC DNA]</scope>
    <source>
        <strain evidence="9">H-22</strain>
    </source>
</reference>
<sequence length="227" mass="24403">MDAGALTDKIIIIRLLLSFLAGCCIGMERSGKRQVAGLRTHILICVGACGMMIISIWLPQVSGKGDTARIAAQVVSGMGFLGAGAILKIGANVKGLTTAASIWVIAGIGLAIGSGLYTAGIVMTVISLVTLSLVNRLELKIFPVRQNKFLEIYFHGNKPPMTEIINVLSDYSASIVSTNVRSSKSSKEHSKVVLFINVPKRLDISKMTEDFQKIEEVDTIVLREKIT</sequence>
<comment type="similarity">
    <text evidence="2">Belongs to the MgtC/SapB family.</text>
</comment>
<keyword evidence="6 7" id="KW-0472">Membrane</keyword>